<evidence type="ECO:0000256" key="1">
    <source>
        <dbReference type="SAM" id="Phobius"/>
    </source>
</evidence>
<feature type="transmembrane region" description="Helical" evidence="1">
    <location>
        <begin position="12"/>
        <end position="32"/>
    </location>
</feature>
<name>A0A3E2BP95_9BACT</name>
<accession>A0A3E2BP95</accession>
<feature type="transmembrane region" description="Helical" evidence="1">
    <location>
        <begin position="83"/>
        <end position="101"/>
    </location>
</feature>
<comment type="caution">
    <text evidence="2">The sequence shown here is derived from an EMBL/GenBank/DDBJ whole genome shotgun (WGS) entry which is preliminary data.</text>
</comment>
<keyword evidence="1" id="KW-0812">Transmembrane</keyword>
<protein>
    <submittedName>
        <fullName evidence="2">Uncharacterized protein</fullName>
    </submittedName>
</protein>
<evidence type="ECO:0000313" key="3">
    <source>
        <dbReference type="Proteomes" id="UP000257323"/>
    </source>
</evidence>
<dbReference type="Proteomes" id="UP000257323">
    <property type="component" value="Unassembled WGS sequence"/>
</dbReference>
<organism evidence="2 3">
    <name type="scientific">Candidatus Saccharicenans subterraneus</name>
    <dbReference type="NCBI Taxonomy" id="2508984"/>
    <lineage>
        <taxon>Bacteria</taxon>
        <taxon>Candidatus Aminicenantota</taxon>
        <taxon>Candidatus Aminicenantia</taxon>
        <taxon>Candidatus Aminicenantales</taxon>
        <taxon>Candidatus Saccharicenantaceae</taxon>
        <taxon>Candidatus Saccharicenans</taxon>
    </lineage>
</organism>
<proteinExistence type="predicted"/>
<keyword evidence="1" id="KW-0472">Membrane</keyword>
<gene>
    <name evidence="2" type="ORF">OP8BY_1196</name>
</gene>
<keyword evidence="1" id="KW-1133">Transmembrane helix</keyword>
<dbReference type="AlphaFoldDB" id="A0A3E2BP95"/>
<dbReference type="EMBL" id="QUAH01000002">
    <property type="protein sequence ID" value="RFT16583.1"/>
    <property type="molecule type" value="Genomic_DNA"/>
</dbReference>
<sequence length="119" mass="13285">MDKPAKLQEQLYKHLPGVIAVLVAIWLLSPFIKIDRSDYAQGKVLVYRLAFGLMIMIVMLGKMGFDVFFPQGIARPVSNVKSAIFLLLGILLLAFVIYIIIQAGSLFMTSYPDTSEFGQ</sequence>
<evidence type="ECO:0000313" key="2">
    <source>
        <dbReference type="EMBL" id="RFT16583.1"/>
    </source>
</evidence>
<reference evidence="2 3" key="1">
    <citation type="submission" date="2018-08" db="EMBL/GenBank/DDBJ databases">
        <title>Genome analysis of the thermophilic bacterium of the candidate phylum Aminicenantes from deep subsurface aquifer revealed its physiology and ecological role.</title>
        <authorList>
            <person name="Kadnikov V.V."/>
            <person name="Mardanov A.V."/>
            <person name="Beletsky A.V."/>
            <person name="Karnachuk O.V."/>
            <person name="Ravin N.V."/>
        </authorList>
    </citation>
    <scope>NUCLEOTIDE SEQUENCE [LARGE SCALE GENOMIC DNA]</scope>
    <source>
        <strain evidence="2">BY38</strain>
    </source>
</reference>
<feature type="transmembrane region" description="Helical" evidence="1">
    <location>
        <begin position="44"/>
        <end position="63"/>
    </location>
</feature>